<dbReference type="Pfam" id="PF08268">
    <property type="entry name" value="FBA_3"/>
    <property type="match status" value="1"/>
</dbReference>
<comment type="caution">
    <text evidence="3">The sequence shown here is derived from an EMBL/GenBank/DDBJ whole genome shotgun (WGS) entry which is preliminary data.</text>
</comment>
<dbReference type="InterPro" id="IPR013187">
    <property type="entry name" value="F-box-assoc_dom_typ3"/>
</dbReference>
<name>A0A835GWJ0_9MAGN</name>
<gene>
    <name evidence="3" type="ORF">IFM89_016819</name>
</gene>
<dbReference type="Pfam" id="PF00646">
    <property type="entry name" value="F-box"/>
    <property type="match status" value="1"/>
</dbReference>
<dbReference type="SUPFAM" id="SSF81383">
    <property type="entry name" value="F-box domain"/>
    <property type="match status" value="1"/>
</dbReference>
<dbReference type="InterPro" id="IPR036047">
    <property type="entry name" value="F-box-like_dom_sf"/>
</dbReference>
<dbReference type="AlphaFoldDB" id="A0A835GWJ0"/>
<dbReference type="Proteomes" id="UP000631114">
    <property type="component" value="Unassembled WGS sequence"/>
</dbReference>
<dbReference type="NCBIfam" id="TIGR01640">
    <property type="entry name" value="F_box_assoc_1"/>
    <property type="match status" value="1"/>
</dbReference>
<evidence type="ECO:0000259" key="2">
    <source>
        <dbReference type="Pfam" id="PF08268"/>
    </source>
</evidence>
<dbReference type="InterPro" id="IPR017451">
    <property type="entry name" value="F-box-assoc_interact_dom"/>
</dbReference>
<protein>
    <recommendedName>
        <fullName evidence="5">F-box domain-containing protein</fullName>
    </recommendedName>
</protein>
<feature type="domain" description="F-box associated beta-propeller type 3" evidence="2">
    <location>
        <begin position="229"/>
        <end position="422"/>
    </location>
</feature>
<dbReference type="PANTHER" id="PTHR31672">
    <property type="entry name" value="BNACNNG10540D PROTEIN"/>
    <property type="match status" value="1"/>
</dbReference>
<keyword evidence="4" id="KW-1185">Reference proteome</keyword>
<dbReference type="InterPro" id="IPR001810">
    <property type="entry name" value="F-box_dom"/>
</dbReference>
<dbReference type="OrthoDB" id="591557at2759"/>
<feature type="domain" description="F-box" evidence="1">
    <location>
        <begin position="4"/>
        <end position="37"/>
    </location>
</feature>
<dbReference type="EMBL" id="JADFTS010000009">
    <property type="protein sequence ID" value="KAF9588856.1"/>
    <property type="molecule type" value="Genomic_DNA"/>
</dbReference>
<proteinExistence type="predicted"/>
<dbReference type="InterPro" id="IPR050796">
    <property type="entry name" value="SCF_F-box_component"/>
</dbReference>
<reference evidence="3 4" key="1">
    <citation type="submission" date="2020-10" db="EMBL/GenBank/DDBJ databases">
        <title>The Coptis chinensis genome and diversification of protoberbering-type alkaloids.</title>
        <authorList>
            <person name="Wang B."/>
            <person name="Shu S."/>
            <person name="Song C."/>
            <person name="Liu Y."/>
        </authorList>
    </citation>
    <scope>NUCLEOTIDE SEQUENCE [LARGE SCALE GENOMIC DNA]</scope>
    <source>
        <strain evidence="3">HL-2020</strain>
        <tissue evidence="3">Leaf</tissue>
    </source>
</reference>
<organism evidence="3 4">
    <name type="scientific">Coptis chinensis</name>
    <dbReference type="NCBI Taxonomy" id="261450"/>
    <lineage>
        <taxon>Eukaryota</taxon>
        <taxon>Viridiplantae</taxon>
        <taxon>Streptophyta</taxon>
        <taxon>Embryophyta</taxon>
        <taxon>Tracheophyta</taxon>
        <taxon>Spermatophyta</taxon>
        <taxon>Magnoliopsida</taxon>
        <taxon>Ranunculales</taxon>
        <taxon>Ranunculaceae</taxon>
        <taxon>Coptidoideae</taxon>
        <taxon>Coptis</taxon>
    </lineage>
</organism>
<evidence type="ECO:0000313" key="3">
    <source>
        <dbReference type="EMBL" id="KAF9588856.1"/>
    </source>
</evidence>
<evidence type="ECO:0008006" key="5">
    <source>
        <dbReference type="Google" id="ProtNLM"/>
    </source>
</evidence>
<sequence>MDDLLNFPSDILFDILSRIQIKSIVILRCVSKPWLDKLTDSFVMNCTKKRPKLLSRYTPDVSYQARSSKHITEGFMVSSVDYGESRKAVEINSTMPDIHSYTSDFEAWNSCDGLLCLTYCKEFQRKAIDHGGMSKKFVIKFHQSKEHQLMVLFINWGLLALKASSGKDTTLRVEPAEIKAKDTAWISSPLGRNKHVSYSENLKIMLRISNLFHILGFESSGKVGITIAMSREDQSSLVVLGSCNGLLCITYELGNLKKVCYLWNPWTGEFFELPNYKFSMALGVGYKPSVNDYIVLSIERHTTINCRGFSRVSGFSLATNLWRWIIDIPYRVQPKPGVLVSGALHWLAVSSWTSSDTFNLVIAFNIARETAHEVPLPNFKYYNEFNMDVAELAGELCFVCYYKTSVEAWLMKDYGVKESWTRLFNIKEFIGGVYIKELIPLCFTKDGALLLRLDYRYLVVYDPNIVGLWFSHIPGIWLSDNFDTITCYTQSAVRLKP</sequence>
<evidence type="ECO:0000313" key="4">
    <source>
        <dbReference type="Proteomes" id="UP000631114"/>
    </source>
</evidence>
<evidence type="ECO:0000259" key="1">
    <source>
        <dbReference type="Pfam" id="PF00646"/>
    </source>
</evidence>
<accession>A0A835GWJ0</accession>
<dbReference type="PANTHER" id="PTHR31672:SF13">
    <property type="entry name" value="F-BOX PROTEIN CPR30-LIKE"/>
    <property type="match status" value="1"/>
</dbReference>